<evidence type="ECO:0000256" key="4">
    <source>
        <dbReference type="ARBA" id="ARBA00022692"/>
    </source>
</evidence>
<keyword evidence="5 8" id="KW-1133">Transmembrane helix</keyword>
<dbReference type="PANTHER" id="PTHR20855:SF3">
    <property type="entry name" value="LD03007P"/>
    <property type="match status" value="1"/>
</dbReference>
<feature type="transmembrane region" description="Helical" evidence="8">
    <location>
        <begin position="187"/>
        <end position="210"/>
    </location>
</feature>
<feature type="transmembrane region" description="Helical" evidence="8">
    <location>
        <begin position="133"/>
        <end position="149"/>
    </location>
</feature>
<name>A0A5A8F1U9_9BACT</name>
<feature type="transmembrane region" description="Helical" evidence="8">
    <location>
        <begin position="155"/>
        <end position="175"/>
    </location>
</feature>
<dbReference type="InterPro" id="IPR005744">
    <property type="entry name" value="Hy-lIII"/>
</dbReference>
<accession>A0A5A8F1U9</accession>
<keyword evidence="4 8" id="KW-0812">Transmembrane</keyword>
<organism evidence="9 10">
    <name type="scientific">Deferribacter autotrophicus</name>
    <dbReference type="NCBI Taxonomy" id="500465"/>
    <lineage>
        <taxon>Bacteria</taxon>
        <taxon>Pseudomonadati</taxon>
        <taxon>Deferribacterota</taxon>
        <taxon>Deferribacteres</taxon>
        <taxon>Deferribacterales</taxon>
        <taxon>Deferribacteraceae</taxon>
        <taxon>Deferribacter</taxon>
    </lineage>
</organism>
<dbReference type="NCBIfam" id="TIGR01065">
    <property type="entry name" value="hlyIII"/>
    <property type="match status" value="1"/>
</dbReference>
<comment type="subcellular location">
    <subcellularLocation>
        <location evidence="1">Cell membrane</location>
        <topology evidence="1">Multi-pass membrane protein</topology>
    </subcellularLocation>
</comment>
<evidence type="ECO:0000313" key="9">
    <source>
        <dbReference type="EMBL" id="KAA0257372.1"/>
    </source>
</evidence>
<dbReference type="Pfam" id="PF03006">
    <property type="entry name" value="HlyIII"/>
    <property type="match status" value="1"/>
</dbReference>
<reference evidence="9 10" key="1">
    <citation type="submission" date="2019-06" db="EMBL/GenBank/DDBJ databases">
        <title>Genomic insights into carbon and energy metabolism of Deferribacter autotrophicus revealed new metabolic traits in the phylum Deferribacteres.</title>
        <authorList>
            <person name="Slobodkin A.I."/>
            <person name="Slobodkina G.B."/>
            <person name="Allioux M."/>
            <person name="Alain K."/>
            <person name="Jebbar M."/>
            <person name="Shadrin V."/>
            <person name="Kublanov I.V."/>
            <person name="Toshchakov S.V."/>
            <person name="Bonch-Osmolovskaya E.A."/>
        </authorList>
    </citation>
    <scope>NUCLEOTIDE SEQUENCE [LARGE SCALE GENOMIC DNA]</scope>
    <source>
        <strain evidence="9 10">SL50</strain>
    </source>
</reference>
<feature type="transmembrane region" description="Helical" evidence="8">
    <location>
        <begin position="74"/>
        <end position="95"/>
    </location>
</feature>
<proteinExistence type="inferred from homology"/>
<keyword evidence="3" id="KW-1003">Cell membrane</keyword>
<dbReference type="OrthoDB" id="9813689at2"/>
<keyword evidence="7" id="KW-0479">Metal-binding</keyword>
<dbReference type="GO" id="GO:0005886">
    <property type="term" value="C:plasma membrane"/>
    <property type="evidence" value="ECO:0007669"/>
    <property type="project" value="UniProtKB-SubCell"/>
</dbReference>
<evidence type="ECO:0000256" key="5">
    <source>
        <dbReference type="ARBA" id="ARBA00022989"/>
    </source>
</evidence>
<evidence type="ECO:0000256" key="6">
    <source>
        <dbReference type="ARBA" id="ARBA00023136"/>
    </source>
</evidence>
<comment type="similarity">
    <text evidence="2">Belongs to the UPF0073 (Hly-III) family.</text>
</comment>
<feature type="transmembrane region" description="Helical" evidence="8">
    <location>
        <begin position="101"/>
        <end position="121"/>
    </location>
</feature>
<evidence type="ECO:0000256" key="2">
    <source>
        <dbReference type="ARBA" id="ARBA00008488"/>
    </source>
</evidence>
<feature type="binding site" evidence="7">
    <location>
        <position position="192"/>
    </location>
    <ligand>
        <name>Zn(2+)</name>
        <dbReference type="ChEBI" id="CHEBI:29105"/>
    </ligand>
</feature>
<evidence type="ECO:0000256" key="1">
    <source>
        <dbReference type="ARBA" id="ARBA00004651"/>
    </source>
</evidence>
<dbReference type="EMBL" id="VFJB01000008">
    <property type="protein sequence ID" value="KAA0257372.1"/>
    <property type="molecule type" value="Genomic_DNA"/>
</dbReference>
<protein>
    <submittedName>
        <fullName evidence="9">Hemolysin III family protein</fullName>
    </submittedName>
</protein>
<evidence type="ECO:0000313" key="10">
    <source>
        <dbReference type="Proteomes" id="UP000322876"/>
    </source>
</evidence>
<feature type="binding site" evidence="7">
    <location>
        <position position="188"/>
    </location>
    <ligand>
        <name>Zn(2+)</name>
        <dbReference type="ChEBI" id="CHEBI:29105"/>
    </ligand>
</feature>
<dbReference type="AlphaFoldDB" id="A0A5A8F1U9"/>
<feature type="binding site" evidence="7">
    <location>
        <position position="59"/>
    </location>
    <ligand>
        <name>Zn(2+)</name>
        <dbReference type="ChEBI" id="CHEBI:29105"/>
    </ligand>
</feature>
<evidence type="ECO:0000256" key="8">
    <source>
        <dbReference type="SAM" id="Phobius"/>
    </source>
</evidence>
<dbReference type="Proteomes" id="UP000322876">
    <property type="component" value="Unassembled WGS sequence"/>
</dbReference>
<dbReference type="PANTHER" id="PTHR20855">
    <property type="entry name" value="ADIPOR/PROGESTIN RECEPTOR-RELATED"/>
    <property type="match status" value="1"/>
</dbReference>
<feature type="transmembrane region" description="Helical" evidence="8">
    <location>
        <begin position="41"/>
        <end position="62"/>
    </location>
</feature>
<dbReference type="GO" id="GO:0046872">
    <property type="term" value="F:metal ion binding"/>
    <property type="evidence" value="ECO:0007669"/>
    <property type="project" value="UniProtKB-KW"/>
</dbReference>
<feature type="transmembrane region" description="Helical" evidence="8">
    <location>
        <begin position="12"/>
        <end position="29"/>
    </location>
</feature>
<evidence type="ECO:0000256" key="3">
    <source>
        <dbReference type="ARBA" id="ARBA00022475"/>
    </source>
</evidence>
<comment type="caution">
    <text evidence="9">The sequence shown here is derived from an EMBL/GenBank/DDBJ whole genome shotgun (WGS) entry which is preliminary data.</text>
</comment>
<keyword evidence="7" id="KW-0862">Zinc</keyword>
<dbReference type="InterPro" id="IPR004254">
    <property type="entry name" value="AdipoR/HlyIII-related"/>
</dbReference>
<evidence type="ECO:0000256" key="7">
    <source>
        <dbReference type="PIRSR" id="PIRSR604254-1"/>
    </source>
</evidence>
<dbReference type="RefSeq" id="WP_149267045.1">
    <property type="nucleotide sequence ID" value="NZ_VFJB01000008.1"/>
</dbReference>
<dbReference type="GO" id="GO:0140911">
    <property type="term" value="F:pore-forming activity"/>
    <property type="evidence" value="ECO:0007669"/>
    <property type="project" value="InterPro"/>
</dbReference>
<keyword evidence="6 8" id="KW-0472">Membrane</keyword>
<gene>
    <name evidence="9" type="ORF">FHQ18_10010</name>
</gene>
<sequence>MKLKIREPVNAVTHLIGSLFSIASFYLLVSDNLPFYKKIAFSIYALGMFLSFTSSFIFHSITNKEKLIFLLKKIDHIMIYIFIAASYTPISLIVLEKKWGISIFVTVWIIAIIGILIEILFKNIPRNLSTANYLLMGWTAIVAIYPLYTSLPPNAFFLLVLGGIFYTVGAVIYAVKKPNILQDVLGFHEIFHLFVLIGSFTHFLLMFFYIKG</sequence>
<keyword evidence="10" id="KW-1185">Reference proteome</keyword>